<dbReference type="InterPro" id="IPR010095">
    <property type="entry name" value="Cas12f1-like_TNB"/>
</dbReference>
<sequence>MLQVLARSKAREVDRRKDWIEKVSTNLARRFDIIRVEDLQIGNMTRSARGTREAPSRHSSRKAKLNKRMLASGWGLLIRRLEDKAGRRVERVSAYYTSQRCSVCGYRAPQNRKSQAVFECGRCGHRDDADINAAKNIAAGRAVTARGGMPMGKPMNREPRHATSSGA</sequence>
<gene>
    <name evidence="4" type="ORF">GCM10009789_15780</name>
</gene>
<evidence type="ECO:0000256" key="1">
    <source>
        <dbReference type="ARBA" id="ARBA00023125"/>
    </source>
</evidence>
<feature type="domain" description="Cas12f1-like TNB" evidence="3">
    <location>
        <begin position="74"/>
        <end position="137"/>
    </location>
</feature>
<reference evidence="4 5" key="1">
    <citation type="journal article" date="2019" name="Int. J. Syst. Evol. Microbiol.">
        <title>The Global Catalogue of Microorganisms (GCM) 10K type strain sequencing project: providing services to taxonomists for standard genome sequencing and annotation.</title>
        <authorList>
            <consortium name="The Broad Institute Genomics Platform"/>
            <consortium name="The Broad Institute Genome Sequencing Center for Infectious Disease"/>
            <person name="Wu L."/>
            <person name="Ma J."/>
        </authorList>
    </citation>
    <scope>NUCLEOTIDE SEQUENCE [LARGE SCALE GENOMIC DNA]</scope>
    <source>
        <strain evidence="4 5">JCM 14969</strain>
    </source>
</reference>
<keyword evidence="1" id="KW-0238">DNA-binding</keyword>
<dbReference type="Proteomes" id="UP001500393">
    <property type="component" value="Unassembled WGS sequence"/>
</dbReference>
<proteinExistence type="predicted"/>
<accession>A0ABN2CSF4</accession>
<evidence type="ECO:0000313" key="4">
    <source>
        <dbReference type="EMBL" id="GAA1563514.1"/>
    </source>
</evidence>
<dbReference type="EMBL" id="BAAAOS010000017">
    <property type="protein sequence ID" value="GAA1563514.1"/>
    <property type="molecule type" value="Genomic_DNA"/>
</dbReference>
<evidence type="ECO:0000256" key="2">
    <source>
        <dbReference type="SAM" id="MobiDB-lite"/>
    </source>
</evidence>
<evidence type="ECO:0000259" key="3">
    <source>
        <dbReference type="Pfam" id="PF07282"/>
    </source>
</evidence>
<dbReference type="Pfam" id="PF07282">
    <property type="entry name" value="Cas12f1-like_TNB"/>
    <property type="match status" value="1"/>
</dbReference>
<comment type="caution">
    <text evidence="4">The sequence shown here is derived from an EMBL/GenBank/DDBJ whole genome shotgun (WGS) entry which is preliminary data.</text>
</comment>
<dbReference type="NCBIfam" id="NF040570">
    <property type="entry name" value="guided_TnpB"/>
    <property type="match status" value="1"/>
</dbReference>
<keyword evidence="5" id="KW-1185">Reference proteome</keyword>
<organism evidence="4 5">
    <name type="scientific">Kribbella sancticallisti</name>
    <dbReference type="NCBI Taxonomy" id="460087"/>
    <lineage>
        <taxon>Bacteria</taxon>
        <taxon>Bacillati</taxon>
        <taxon>Actinomycetota</taxon>
        <taxon>Actinomycetes</taxon>
        <taxon>Propionibacteriales</taxon>
        <taxon>Kribbellaceae</taxon>
        <taxon>Kribbella</taxon>
    </lineage>
</organism>
<protein>
    <recommendedName>
        <fullName evidence="3">Cas12f1-like TNB domain-containing protein</fullName>
    </recommendedName>
</protein>
<name>A0ABN2CSF4_9ACTN</name>
<evidence type="ECO:0000313" key="5">
    <source>
        <dbReference type="Proteomes" id="UP001500393"/>
    </source>
</evidence>
<feature type="region of interest" description="Disordered" evidence="2">
    <location>
        <begin position="145"/>
        <end position="167"/>
    </location>
</feature>